<dbReference type="GO" id="GO:0004515">
    <property type="term" value="F:nicotinate-nucleotide adenylyltransferase activity"/>
    <property type="evidence" value="ECO:0007669"/>
    <property type="project" value="UniProtKB-EC"/>
</dbReference>
<dbReference type="NCBIfam" id="NF000840">
    <property type="entry name" value="PRK00071.1-3"/>
    <property type="match status" value="1"/>
</dbReference>
<dbReference type="CDD" id="cd02165">
    <property type="entry name" value="NMNAT"/>
    <property type="match status" value="1"/>
</dbReference>
<evidence type="ECO:0000256" key="7">
    <source>
        <dbReference type="ARBA" id="ARBA00022840"/>
    </source>
</evidence>
<dbReference type="PANTHER" id="PTHR39321">
    <property type="entry name" value="NICOTINATE-NUCLEOTIDE ADENYLYLTRANSFERASE-RELATED"/>
    <property type="match status" value="1"/>
</dbReference>
<evidence type="ECO:0000256" key="9">
    <source>
        <dbReference type="ARBA" id="ARBA00048721"/>
    </source>
</evidence>
<dbReference type="Proteomes" id="UP000746471">
    <property type="component" value="Unassembled WGS sequence"/>
</dbReference>
<dbReference type="InterPro" id="IPR005248">
    <property type="entry name" value="NadD/NMNAT"/>
</dbReference>
<dbReference type="SUPFAM" id="SSF52374">
    <property type="entry name" value="Nucleotidylyl transferase"/>
    <property type="match status" value="1"/>
</dbReference>
<keyword evidence="13" id="KW-1185">Reference proteome</keyword>
<gene>
    <name evidence="10 12" type="primary">nadD</name>
    <name evidence="12" type="ORF">KHM83_09030</name>
</gene>
<accession>A0ABS5PQX2</accession>
<dbReference type="NCBIfam" id="TIGR00482">
    <property type="entry name" value="nicotinate (nicotinamide) nucleotide adenylyltransferase"/>
    <property type="match status" value="1"/>
</dbReference>
<evidence type="ECO:0000256" key="10">
    <source>
        <dbReference type="HAMAP-Rule" id="MF_00244"/>
    </source>
</evidence>
<dbReference type="HAMAP" id="MF_00244">
    <property type="entry name" value="NaMN_adenylyltr"/>
    <property type="match status" value="1"/>
</dbReference>
<comment type="catalytic activity">
    <reaction evidence="9 10">
        <text>nicotinate beta-D-ribonucleotide + ATP + H(+) = deamido-NAD(+) + diphosphate</text>
        <dbReference type="Rhea" id="RHEA:22860"/>
        <dbReference type="ChEBI" id="CHEBI:15378"/>
        <dbReference type="ChEBI" id="CHEBI:30616"/>
        <dbReference type="ChEBI" id="CHEBI:33019"/>
        <dbReference type="ChEBI" id="CHEBI:57502"/>
        <dbReference type="ChEBI" id="CHEBI:58437"/>
        <dbReference type="EC" id="2.7.7.18"/>
    </reaction>
</comment>
<evidence type="ECO:0000256" key="4">
    <source>
        <dbReference type="ARBA" id="ARBA00022679"/>
    </source>
</evidence>
<keyword evidence="4 10" id="KW-0808">Transferase</keyword>
<dbReference type="EC" id="2.7.7.18" evidence="10"/>
<comment type="function">
    <text evidence="1 10">Catalyzes the reversible adenylation of nicotinate mononucleotide (NaMN) to nicotinic acid adenine dinucleotide (NaAD).</text>
</comment>
<evidence type="ECO:0000313" key="13">
    <source>
        <dbReference type="Proteomes" id="UP000746471"/>
    </source>
</evidence>
<dbReference type="EMBL" id="JAHBCL010000013">
    <property type="protein sequence ID" value="MBS7526819.1"/>
    <property type="molecule type" value="Genomic_DNA"/>
</dbReference>
<dbReference type="RefSeq" id="WP_213236677.1">
    <property type="nucleotide sequence ID" value="NZ_JAHBCL010000013.1"/>
</dbReference>
<dbReference type="PANTHER" id="PTHR39321:SF3">
    <property type="entry name" value="PHOSPHOPANTETHEINE ADENYLYLTRANSFERASE"/>
    <property type="match status" value="1"/>
</dbReference>
<evidence type="ECO:0000313" key="12">
    <source>
        <dbReference type="EMBL" id="MBS7526819.1"/>
    </source>
</evidence>
<evidence type="ECO:0000256" key="3">
    <source>
        <dbReference type="ARBA" id="ARBA00022642"/>
    </source>
</evidence>
<comment type="caution">
    <text evidence="12">The sequence shown here is derived from an EMBL/GenBank/DDBJ whole genome shotgun (WGS) entry which is preliminary data.</text>
</comment>
<keyword evidence="8 10" id="KW-0520">NAD</keyword>
<evidence type="ECO:0000256" key="8">
    <source>
        <dbReference type="ARBA" id="ARBA00023027"/>
    </source>
</evidence>
<evidence type="ECO:0000256" key="5">
    <source>
        <dbReference type="ARBA" id="ARBA00022695"/>
    </source>
</evidence>
<dbReference type="NCBIfam" id="TIGR00125">
    <property type="entry name" value="cyt_tran_rel"/>
    <property type="match status" value="1"/>
</dbReference>
<evidence type="ECO:0000256" key="6">
    <source>
        <dbReference type="ARBA" id="ARBA00022741"/>
    </source>
</evidence>
<evidence type="ECO:0000259" key="11">
    <source>
        <dbReference type="Pfam" id="PF01467"/>
    </source>
</evidence>
<dbReference type="Pfam" id="PF01467">
    <property type="entry name" value="CTP_transf_like"/>
    <property type="match status" value="1"/>
</dbReference>
<evidence type="ECO:0000256" key="2">
    <source>
        <dbReference type="ARBA" id="ARBA00005019"/>
    </source>
</evidence>
<reference evidence="12 13" key="1">
    <citation type="submission" date="2021-05" db="EMBL/GenBank/DDBJ databases">
        <title>Fusibacter ferrireducens sp. nov., an anaerobic, sulfur- and Fe-reducing bacterium isolated from the mangrove sediment.</title>
        <authorList>
            <person name="Qiu D."/>
        </authorList>
    </citation>
    <scope>NUCLEOTIDE SEQUENCE [LARGE SCALE GENOMIC DNA]</scope>
    <source>
        <strain evidence="12 13">DSM 12116</strain>
    </source>
</reference>
<name>A0ABS5PQX2_9FIRM</name>
<proteinExistence type="inferred from homology"/>
<dbReference type="InterPro" id="IPR014729">
    <property type="entry name" value="Rossmann-like_a/b/a_fold"/>
</dbReference>
<protein>
    <recommendedName>
        <fullName evidence="10">Probable nicotinate-nucleotide adenylyltransferase</fullName>
        <ecNumber evidence="10">2.7.7.18</ecNumber>
    </recommendedName>
    <alternativeName>
        <fullName evidence="10">Deamido-NAD(+) diphosphorylase</fullName>
    </alternativeName>
    <alternativeName>
        <fullName evidence="10">Deamido-NAD(+) pyrophosphorylase</fullName>
    </alternativeName>
    <alternativeName>
        <fullName evidence="10">Nicotinate mononucleotide adenylyltransferase</fullName>
        <shortName evidence="10">NaMN adenylyltransferase</shortName>
    </alternativeName>
</protein>
<keyword evidence="5 10" id="KW-0548">Nucleotidyltransferase</keyword>
<organism evidence="12 13">
    <name type="scientific">Fusibacter paucivorans</name>
    <dbReference type="NCBI Taxonomy" id="76009"/>
    <lineage>
        <taxon>Bacteria</taxon>
        <taxon>Bacillati</taxon>
        <taxon>Bacillota</taxon>
        <taxon>Clostridia</taxon>
        <taxon>Eubacteriales</taxon>
        <taxon>Eubacteriales Family XII. Incertae Sedis</taxon>
        <taxon>Fusibacter</taxon>
    </lineage>
</organism>
<evidence type="ECO:0000256" key="1">
    <source>
        <dbReference type="ARBA" id="ARBA00002324"/>
    </source>
</evidence>
<keyword evidence="7 10" id="KW-0067">ATP-binding</keyword>
<dbReference type="InterPro" id="IPR004821">
    <property type="entry name" value="Cyt_trans-like"/>
</dbReference>
<comment type="similarity">
    <text evidence="10">Belongs to the NadD family.</text>
</comment>
<feature type="domain" description="Cytidyltransferase-like" evidence="11">
    <location>
        <begin position="12"/>
        <end position="181"/>
    </location>
</feature>
<comment type="pathway">
    <text evidence="2 10">Cofactor biosynthesis; NAD(+) biosynthesis; deamido-NAD(+) from nicotinate D-ribonucleotide: step 1/1.</text>
</comment>
<dbReference type="Gene3D" id="3.40.50.620">
    <property type="entry name" value="HUPs"/>
    <property type="match status" value="1"/>
</dbReference>
<sequence>MEAAARGKRIGIMGGSFNPIHYGHLMLAEQIRTQYALDKIIFIPVGIAAHKANNLKETRTERFRMTALAIESNPFFEVSDYELKREAVSYSVETVRDLRKSLDASDSLYFITGADAIILLDSWYHSKELSQYVTFVAATRPGVDTEEFEAKIQVLREKLDAKIEMCFIPALAISSTDIRTRVQEGKSIKYLLPESVEAYIYEKGLYRV</sequence>
<keyword evidence="3 10" id="KW-0662">Pyridine nucleotide biosynthesis</keyword>
<keyword evidence="6 10" id="KW-0547">Nucleotide-binding</keyword>